<dbReference type="Proteomes" id="UP000189670">
    <property type="component" value="Unassembled WGS sequence"/>
</dbReference>
<organism evidence="1 2">
    <name type="scientific">Candidatus Magnetoglobus multicellularis str. Araruama</name>
    <dbReference type="NCBI Taxonomy" id="890399"/>
    <lineage>
        <taxon>Bacteria</taxon>
        <taxon>Pseudomonadati</taxon>
        <taxon>Thermodesulfobacteriota</taxon>
        <taxon>Desulfobacteria</taxon>
        <taxon>Desulfobacterales</taxon>
        <taxon>Desulfobacteraceae</taxon>
        <taxon>Candidatus Magnetoglobus</taxon>
    </lineage>
</organism>
<gene>
    <name evidence="1" type="ORF">OMM_07784</name>
</gene>
<dbReference type="Pfam" id="PF09720">
    <property type="entry name" value="Unstab_antitox"/>
    <property type="match status" value="1"/>
</dbReference>
<reference evidence="2" key="1">
    <citation type="submission" date="2012-11" db="EMBL/GenBank/DDBJ databases">
        <authorList>
            <person name="Lucero-Rivera Y.E."/>
            <person name="Tovar-Ramirez D."/>
        </authorList>
    </citation>
    <scope>NUCLEOTIDE SEQUENCE [LARGE SCALE GENOMIC DNA]</scope>
    <source>
        <strain evidence="2">Araruama</strain>
    </source>
</reference>
<comment type="caution">
    <text evidence="1">The sequence shown here is derived from an EMBL/GenBank/DDBJ whole genome shotgun (WGS) entry which is preliminary data.</text>
</comment>
<accession>A0A1V1PB30</accession>
<protein>
    <recommendedName>
        <fullName evidence="3">Addiction module component</fullName>
    </recommendedName>
</protein>
<dbReference type="AlphaFoldDB" id="A0A1V1PB30"/>
<proteinExistence type="predicted"/>
<evidence type="ECO:0000313" key="1">
    <source>
        <dbReference type="EMBL" id="ETR71974.1"/>
    </source>
</evidence>
<dbReference type="InterPro" id="IPR013406">
    <property type="entry name" value="CHP02574_addiction_mod"/>
</dbReference>
<dbReference type="EMBL" id="ATBP01000198">
    <property type="protein sequence ID" value="ETR71974.1"/>
    <property type="molecule type" value="Genomic_DNA"/>
</dbReference>
<evidence type="ECO:0000313" key="2">
    <source>
        <dbReference type="Proteomes" id="UP000189670"/>
    </source>
</evidence>
<evidence type="ECO:0008006" key="3">
    <source>
        <dbReference type="Google" id="ProtNLM"/>
    </source>
</evidence>
<sequence>MNVQQLAQQLVTLQKRERTEIVRFLLFLDDNTSSTNIESEWDNEIMERVRAVDEGTAIGLDYQKVMQDIEKKYEYNNS</sequence>
<name>A0A1V1PB30_9BACT</name>